<comment type="catalytic activity">
    <reaction evidence="14 15">
        <text>guanosine(37) in tRNA + S-adenosyl-L-methionine = N(1)-methylguanosine(37) in tRNA + S-adenosyl-L-homocysteine + H(+)</text>
        <dbReference type="Rhea" id="RHEA:36899"/>
        <dbReference type="Rhea" id="RHEA-COMP:10145"/>
        <dbReference type="Rhea" id="RHEA-COMP:10147"/>
        <dbReference type="ChEBI" id="CHEBI:15378"/>
        <dbReference type="ChEBI" id="CHEBI:57856"/>
        <dbReference type="ChEBI" id="CHEBI:59789"/>
        <dbReference type="ChEBI" id="CHEBI:73542"/>
        <dbReference type="ChEBI" id="CHEBI:74269"/>
        <dbReference type="EC" id="2.1.1.228"/>
    </reaction>
</comment>
<evidence type="ECO:0000256" key="14">
    <source>
        <dbReference type="ARBA" id="ARBA00047783"/>
    </source>
</evidence>
<evidence type="ECO:0000256" key="12">
    <source>
        <dbReference type="ARBA" id="ARBA00029736"/>
    </source>
</evidence>
<dbReference type="PANTHER" id="PTHR46417">
    <property type="entry name" value="TRNA (GUANINE-N(1)-)-METHYLTRANSFERASE"/>
    <property type="match status" value="1"/>
</dbReference>
<dbReference type="OrthoDB" id="9807416at2"/>
<dbReference type="Proteomes" id="UP000246018">
    <property type="component" value="Unassembled WGS sequence"/>
</dbReference>
<evidence type="ECO:0000256" key="15">
    <source>
        <dbReference type="HAMAP-Rule" id="MF_00605"/>
    </source>
</evidence>
<dbReference type="SUPFAM" id="SSF75217">
    <property type="entry name" value="alpha/beta knot"/>
    <property type="match status" value="1"/>
</dbReference>
<evidence type="ECO:0000256" key="8">
    <source>
        <dbReference type="ARBA" id="ARBA00022603"/>
    </source>
</evidence>
<feature type="domain" description="N-acetyltransferase" evidence="16">
    <location>
        <begin position="233"/>
        <end position="383"/>
    </location>
</feature>
<comment type="subcellular location">
    <subcellularLocation>
        <location evidence="2 15">Cytoplasm</location>
    </subcellularLocation>
</comment>
<dbReference type="InterPro" id="IPR023148">
    <property type="entry name" value="tRNA_m1G_MeTrfase_C_sf"/>
</dbReference>
<dbReference type="InterPro" id="IPR029026">
    <property type="entry name" value="tRNA_m1G_MTases_N"/>
</dbReference>
<gene>
    <name evidence="15" type="primary">trmD</name>
    <name evidence="17" type="ORF">DDE18_09790</name>
</gene>
<evidence type="ECO:0000256" key="2">
    <source>
        <dbReference type="ARBA" id="ARBA00004496"/>
    </source>
</evidence>
<evidence type="ECO:0000256" key="1">
    <source>
        <dbReference type="ARBA" id="ARBA00002634"/>
    </source>
</evidence>
<evidence type="ECO:0000313" key="17">
    <source>
        <dbReference type="EMBL" id="PVG82655.1"/>
    </source>
</evidence>
<dbReference type="GO" id="GO:0052906">
    <property type="term" value="F:tRNA (guanine(37)-N1)-methyltransferase activity"/>
    <property type="evidence" value="ECO:0007669"/>
    <property type="project" value="UniProtKB-UniRule"/>
</dbReference>
<dbReference type="EC" id="2.1.1.228" evidence="5 15"/>
<feature type="binding site" evidence="15">
    <location>
        <begin position="133"/>
        <end position="138"/>
    </location>
    <ligand>
        <name>S-adenosyl-L-methionine</name>
        <dbReference type="ChEBI" id="CHEBI:59789"/>
    </ligand>
</feature>
<dbReference type="GO" id="GO:0005829">
    <property type="term" value="C:cytosol"/>
    <property type="evidence" value="ECO:0007669"/>
    <property type="project" value="TreeGrafter"/>
</dbReference>
<evidence type="ECO:0000256" key="5">
    <source>
        <dbReference type="ARBA" id="ARBA00012807"/>
    </source>
</evidence>
<evidence type="ECO:0000259" key="16">
    <source>
        <dbReference type="PROSITE" id="PS51186"/>
    </source>
</evidence>
<evidence type="ECO:0000256" key="6">
    <source>
        <dbReference type="ARBA" id="ARBA00014679"/>
    </source>
</evidence>
<dbReference type="NCBIfam" id="TIGR00088">
    <property type="entry name" value="trmD"/>
    <property type="match status" value="1"/>
</dbReference>
<keyword evidence="10 15" id="KW-0949">S-adenosyl-L-methionine</keyword>
<dbReference type="SUPFAM" id="SSF55729">
    <property type="entry name" value="Acyl-CoA N-acyltransferases (Nat)"/>
    <property type="match status" value="1"/>
</dbReference>
<name>A0A2T8FAD4_9ACTN</name>
<dbReference type="GO" id="GO:0016747">
    <property type="term" value="F:acyltransferase activity, transferring groups other than amino-acyl groups"/>
    <property type="evidence" value="ECO:0007669"/>
    <property type="project" value="InterPro"/>
</dbReference>
<dbReference type="CDD" id="cd04301">
    <property type="entry name" value="NAT_SF"/>
    <property type="match status" value="1"/>
</dbReference>
<accession>A0A2T8FAD4</accession>
<dbReference type="EMBL" id="QDGZ01000004">
    <property type="protein sequence ID" value="PVG82655.1"/>
    <property type="molecule type" value="Genomic_DNA"/>
</dbReference>
<proteinExistence type="inferred from homology"/>
<dbReference type="HAMAP" id="MF_00605">
    <property type="entry name" value="TrmD"/>
    <property type="match status" value="1"/>
</dbReference>
<comment type="caution">
    <text evidence="17">The sequence shown here is derived from an EMBL/GenBank/DDBJ whole genome shotgun (WGS) entry which is preliminary data.</text>
</comment>
<comment type="similarity">
    <text evidence="3 15">Belongs to the RNA methyltransferase TrmD family.</text>
</comment>
<dbReference type="NCBIfam" id="NF000648">
    <property type="entry name" value="PRK00026.1"/>
    <property type="match status" value="1"/>
</dbReference>
<dbReference type="Pfam" id="PF01746">
    <property type="entry name" value="tRNA_m1G_MT"/>
    <property type="match status" value="1"/>
</dbReference>
<evidence type="ECO:0000256" key="9">
    <source>
        <dbReference type="ARBA" id="ARBA00022679"/>
    </source>
</evidence>
<organism evidence="17 18">
    <name type="scientific">Nocardioides gansuensis</name>
    <dbReference type="NCBI Taxonomy" id="2138300"/>
    <lineage>
        <taxon>Bacteria</taxon>
        <taxon>Bacillati</taxon>
        <taxon>Actinomycetota</taxon>
        <taxon>Actinomycetes</taxon>
        <taxon>Propionibacteriales</taxon>
        <taxon>Nocardioidaceae</taxon>
        <taxon>Nocardioides</taxon>
    </lineage>
</organism>
<evidence type="ECO:0000256" key="10">
    <source>
        <dbReference type="ARBA" id="ARBA00022691"/>
    </source>
</evidence>
<protein>
    <recommendedName>
        <fullName evidence="6 15">tRNA (guanine-N(1)-)-methyltransferase</fullName>
        <ecNumber evidence="5 15">2.1.1.228</ecNumber>
    </recommendedName>
    <alternativeName>
        <fullName evidence="12 15">M1G-methyltransferase</fullName>
    </alternativeName>
    <alternativeName>
        <fullName evidence="13 15">tRNA [GM37] methyltransferase</fullName>
    </alternativeName>
</protein>
<evidence type="ECO:0000313" key="18">
    <source>
        <dbReference type="Proteomes" id="UP000246018"/>
    </source>
</evidence>
<evidence type="ECO:0000256" key="7">
    <source>
        <dbReference type="ARBA" id="ARBA00022490"/>
    </source>
</evidence>
<evidence type="ECO:0000256" key="13">
    <source>
        <dbReference type="ARBA" id="ARBA00033392"/>
    </source>
</evidence>
<keyword evidence="7 15" id="KW-0963">Cytoplasm</keyword>
<dbReference type="InterPro" id="IPR016181">
    <property type="entry name" value="Acyl_CoA_acyltransferase"/>
</dbReference>
<dbReference type="Pfam" id="PF00583">
    <property type="entry name" value="Acetyltransf_1"/>
    <property type="match status" value="1"/>
</dbReference>
<keyword evidence="8 15" id="KW-0489">Methyltransferase</keyword>
<comment type="subunit">
    <text evidence="4 15">Homodimer.</text>
</comment>
<dbReference type="PANTHER" id="PTHR46417:SF1">
    <property type="entry name" value="TRNA (GUANINE-N(1)-)-METHYLTRANSFERASE"/>
    <property type="match status" value="1"/>
</dbReference>
<dbReference type="Gene3D" id="1.10.1270.20">
    <property type="entry name" value="tRNA(m1g37)methyltransferase, domain 2"/>
    <property type="match status" value="1"/>
</dbReference>
<dbReference type="FunFam" id="1.10.1270.20:FF:000004">
    <property type="entry name" value="tRNA (guanine-N(1)-)-methyltransferase"/>
    <property type="match status" value="1"/>
</dbReference>
<evidence type="ECO:0000256" key="11">
    <source>
        <dbReference type="ARBA" id="ARBA00022694"/>
    </source>
</evidence>
<dbReference type="PROSITE" id="PS51186">
    <property type="entry name" value="GNAT"/>
    <property type="match status" value="1"/>
</dbReference>
<dbReference type="Gene3D" id="3.40.1280.10">
    <property type="match status" value="1"/>
</dbReference>
<dbReference type="InterPro" id="IPR000182">
    <property type="entry name" value="GNAT_dom"/>
</dbReference>
<dbReference type="CDD" id="cd18080">
    <property type="entry name" value="TrmD-like"/>
    <property type="match status" value="1"/>
</dbReference>
<keyword evidence="9 15" id="KW-0808">Transferase</keyword>
<keyword evidence="18" id="KW-1185">Reference proteome</keyword>
<sequence>MRIDVVTIFPDYLAPLSLSLPGKAREKGLLDVRVHDLRDWTHDRHRTVDDTPYGGGAGMVMRPEPWGEALDEVAANRPTLVFTTPSGEPFTQALAKELSTREHLVFACGRYEGIDQRVIEHAASLGEVREVSLGDYVLNGGEVAALAIVEAVVRLLPGFMGNAESLAEESHEDGLLEYPVYTKPASWRGLDVPEVLLSGDHGRIAAWRREQAVRRTAQRRPDLLAPSAVPGGGELKAATLADAGELLTLQLACWVQEQQANPDAWVPALHESLEDVRRWLGKWTVLVLRREGRLVGAARGRLDDPITWDVGRLMVAPDLQGQGLGRLLLEAIEAAAPPDATSYVLFTGAGSLDNQRMYKKAGYRLRPDLRAPEGAVILTKPRRRDTP</sequence>
<dbReference type="AlphaFoldDB" id="A0A2T8FAD4"/>
<dbReference type="InterPro" id="IPR002649">
    <property type="entry name" value="tRNA_m1G_MeTrfase_TrmD"/>
</dbReference>
<evidence type="ECO:0000256" key="3">
    <source>
        <dbReference type="ARBA" id="ARBA00007630"/>
    </source>
</evidence>
<comment type="function">
    <text evidence="1 15">Specifically methylates guanosine-37 in various tRNAs.</text>
</comment>
<dbReference type="Gene3D" id="3.40.630.30">
    <property type="match status" value="1"/>
</dbReference>
<reference evidence="17 18" key="1">
    <citation type="submission" date="2018-04" db="EMBL/GenBank/DDBJ databases">
        <title>Genome of Nocardioides gansuensis WSJ-1.</title>
        <authorList>
            <person name="Wu S."/>
            <person name="Wang G."/>
        </authorList>
    </citation>
    <scope>NUCLEOTIDE SEQUENCE [LARGE SCALE GENOMIC DNA]</scope>
    <source>
        <strain evidence="17 18">WSJ-1</strain>
    </source>
</reference>
<evidence type="ECO:0000256" key="4">
    <source>
        <dbReference type="ARBA" id="ARBA00011738"/>
    </source>
</evidence>
<dbReference type="InterPro" id="IPR016009">
    <property type="entry name" value="tRNA_MeTrfase_TRMD/TRM10"/>
</dbReference>
<keyword evidence="11 15" id="KW-0819">tRNA processing</keyword>
<dbReference type="InterPro" id="IPR029028">
    <property type="entry name" value="Alpha/beta_knot_MTases"/>
</dbReference>
<dbReference type="FunFam" id="3.40.1280.10:FF:000001">
    <property type="entry name" value="tRNA (guanine-N(1)-)-methyltransferase"/>
    <property type="match status" value="1"/>
</dbReference>
<feature type="binding site" evidence="15">
    <location>
        <position position="109"/>
    </location>
    <ligand>
        <name>S-adenosyl-L-methionine</name>
        <dbReference type="ChEBI" id="CHEBI:59789"/>
    </ligand>
</feature>
<dbReference type="GO" id="GO:0002939">
    <property type="term" value="P:tRNA N1-guanine methylation"/>
    <property type="evidence" value="ECO:0007669"/>
    <property type="project" value="TreeGrafter"/>
</dbReference>